<accession>A0ABN9TDK6</accession>
<evidence type="ECO:0000313" key="2">
    <source>
        <dbReference type="EMBL" id="CAK0843595.1"/>
    </source>
</evidence>
<dbReference type="Proteomes" id="UP001189429">
    <property type="component" value="Unassembled WGS sequence"/>
</dbReference>
<gene>
    <name evidence="2" type="ORF">PCOR1329_LOCUS37896</name>
</gene>
<dbReference type="EMBL" id="CAUYUJ010014591">
    <property type="protein sequence ID" value="CAK0843595.1"/>
    <property type="molecule type" value="Genomic_DNA"/>
</dbReference>
<reference evidence="2" key="1">
    <citation type="submission" date="2023-10" db="EMBL/GenBank/DDBJ databases">
        <authorList>
            <person name="Chen Y."/>
            <person name="Shah S."/>
            <person name="Dougan E. K."/>
            <person name="Thang M."/>
            <person name="Chan C."/>
        </authorList>
    </citation>
    <scope>NUCLEOTIDE SEQUENCE [LARGE SCALE GENOMIC DNA]</scope>
</reference>
<feature type="region of interest" description="Disordered" evidence="1">
    <location>
        <begin position="27"/>
        <end position="51"/>
    </location>
</feature>
<proteinExistence type="predicted"/>
<protein>
    <submittedName>
        <fullName evidence="2">Uncharacterized protein</fullName>
    </submittedName>
</protein>
<evidence type="ECO:0000256" key="1">
    <source>
        <dbReference type="SAM" id="MobiDB-lite"/>
    </source>
</evidence>
<name>A0ABN9TDK6_9DINO</name>
<comment type="caution">
    <text evidence="2">The sequence shown here is derived from an EMBL/GenBank/DDBJ whole genome shotgun (WGS) entry which is preliminary data.</text>
</comment>
<keyword evidence="3" id="KW-1185">Reference proteome</keyword>
<organism evidence="2 3">
    <name type="scientific">Prorocentrum cordatum</name>
    <dbReference type="NCBI Taxonomy" id="2364126"/>
    <lineage>
        <taxon>Eukaryota</taxon>
        <taxon>Sar</taxon>
        <taxon>Alveolata</taxon>
        <taxon>Dinophyceae</taxon>
        <taxon>Prorocentrales</taxon>
        <taxon>Prorocentraceae</taxon>
        <taxon>Prorocentrum</taxon>
    </lineage>
</organism>
<feature type="compositionally biased region" description="Basic and acidic residues" evidence="1">
    <location>
        <begin position="38"/>
        <end position="51"/>
    </location>
</feature>
<evidence type="ECO:0000313" key="3">
    <source>
        <dbReference type="Proteomes" id="UP001189429"/>
    </source>
</evidence>
<sequence>MGATAAGCRSLAPSAWVLSALRLRLGSFGPTPVGQRRARPDPPRRNRPSRELAQELSATLAPRVYPRADFLRLLHKHRGRFRAQSPEEAVDSTFRPLKAGDECAATVLLELPRRAPAPVP</sequence>